<protein>
    <submittedName>
        <fullName evidence="2">Uncharacterized protein</fullName>
    </submittedName>
</protein>
<gene>
    <name evidence="2" type="ORF">SK128_015743</name>
</gene>
<evidence type="ECO:0000256" key="1">
    <source>
        <dbReference type="SAM" id="MobiDB-lite"/>
    </source>
</evidence>
<feature type="compositionally biased region" description="Polar residues" evidence="1">
    <location>
        <begin position="123"/>
        <end position="133"/>
    </location>
</feature>
<reference evidence="2 3" key="1">
    <citation type="submission" date="2023-11" db="EMBL/GenBank/DDBJ databases">
        <title>Halocaridina rubra genome assembly.</title>
        <authorList>
            <person name="Smith C."/>
        </authorList>
    </citation>
    <scope>NUCLEOTIDE SEQUENCE [LARGE SCALE GENOMIC DNA]</scope>
    <source>
        <strain evidence="2">EP-1</strain>
        <tissue evidence="2">Whole</tissue>
    </source>
</reference>
<feature type="region of interest" description="Disordered" evidence="1">
    <location>
        <begin position="82"/>
        <end position="133"/>
    </location>
</feature>
<dbReference type="EMBL" id="JAXCGZ010000078">
    <property type="protein sequence ID" value="KAK7086801.1"/>
    <property type="molecule type" value="Genomic_DNA"/>
</dbReference>
<comment type="caution">
    <text evidence="2">The sequence shown here is derived from an EMBL/GenBank/DDBJ whole genome shotgun (WGS) entry which is preliminary data.</text>
</comment>
<accession>A0AAN9AH29</accession>
<name>A0AAN9AH29_HALRR</name>
<sequence>MSPAQIVFGKNLRDLQLVAPGMQVFTSPAVHPIWRQTWKQQEEALHLRFAKQVDNLQCNTRLQSPLTPGDRVLLQNETELAKTNHSTPLPSTHPQIIQKTGGTAKTEYSTLSSQGRGPDLTTAPGSSWPQARM</sequence>
<proteinExistence type="predicted"/>
<keyword evidence="3" id="KW-1185">Reference proteome</keyword>
<evidence type="ECO:0000313" key="2">
    <source>
        <dbReference type="EMBL" id="KAK7086801.1"/>
    </source>
</evidence>
<evidence type="ECO:0000313" key="3">
    <source>
        <dbReference type="Proteomes" id="UP001381693"/>
    </source>
</evidence>
<dbReference type="Proteomes" id="UP001381693">
    <property type="component" value="Unassembled WGS sequence"/>
</dbReference>
<feature type="compositionally biased region" description="Polar residues" evidence="1">
    <location>
        <begin position="82"/>
        <end position="115"/>
    </location>
</feature>
<dbReference type="AlphaFoldDB" id="A0AAN9AH29"/>
<organism evidence="2 3">
    <name type="scientific">Halocaridina rubra</name>
    <name type="common">Hawaiian red shrimp</name>
    <dbReference type="NCBI Taxonomy" id="373956"/>
    <lineage>
        <taxon>Eukaryota</taxon>
        <taxon>Metazoa</taxon>
        <taxon>Ecdysozoa</taxon>
        <taxon>Arthropoda</taxon>
        <taxon>Crustacea</taxon>
        <taxon>Multicrustacea</taxon>
        <taxon>Malacostraca</taxon>
        <taxon>Eumalacostraca</taxon>
        <taxon>Eucarida</taxon>
        <taxon>Decapoda</taxon>
        <taxon>Pleocyemata</taxon>
        <taxon>Caridea</taxon>
        <taxon>Atyoidea</taxon>
        <taxon>Atyidae</taxon>
        <taxon>Halocaridina</taxon>
    </lineage>
</organism>